<proteinExistence type="predicted"/>
<comment type="caution">
    <text evidence="1">The sequence shown here is derived from an EMBL/GenBank/DDBJ whole genome shotgun (WGS) entry which is preliminary data.</text>
</comment>
<sequence length="532" mass="61597">MLDTQNPNNYCYKTKDIELHILGGLQLNKLESLRVTLSIEKLTKTKAVLNILRQSIDLYNDNQVEKLVRKCAERLEIGTSVIRKTLQELTKELENYRFLLASKQAESQKPFSKHLTKLEEQEAINFLKSKNLLEKTNELIGKSGVIGEVDNRLLMYLIFTSRKTNNPLHCISLGSSGVGKTHLQSKVSELIPEEDKIEITVLSANAFYYFNRTELQHKLILIEDLDGAESVLYPLRELQSKKRITKTVVHKDRKGNTKTIHLTVEGPVSVAGCTTQESIYEDNSNRSFLLYIDESEQQDSRIMQYQRFLSAGKLNEQEQLTAAELLRNVQRTLKPIKVVNPYAMRLSLPQSVFKPRRTNAHYLQFIEAITFYKQWQRHRQYDEHTGEEYIETEIEDIKEANELIKEVLLRKSDLLNGACRNFFESLKAYLKKENQSIFTNAEIRRVLRINPSNQKRYMLQLQLANLVQKAKGDKRKGYQYEVVTYDDYEATHKQIEQVLEKTIIGLQNEIPVGGDSPLVQEVYNGSKVEMDE</sequence>
<reference evidence="1" key="1">
    <citation type="submission" date="2020-12" db="EMBL/GenBank/DDBJ databases">
        <title>Snuella sp. nov., isolated from sediment in Incheon.</title>
        <authorList>
            <person name="Kim W."/>
        </authorList>
    </citation>
    <scope>NUCLEOTIDE SEQUENCE</scope>
    <source>
        <strain evidence="1">CAU 1569</strain>
    </source>
</reference>
<dbReference type="RefSeq" id="WP_199116987.1">
    <property type="nucleotide sequence ID" value="NZ_JAELVQ010000048.1"/>
</dbReference>
<protein>
    <submittedName>
        <fullName evidence="1">Uncharacterized protein</fullName>
    </submittedName>
</protein>
<gene>
    <name evidence="1" type="ORF">JF259_17400</name>
</gene>
<organism evidence="1 2">
    <name type="scientific">Snuella sedimenti</name>
    <dbReference type="NCBI Taxonomy" id="2798802"/>
    <lineage>
        <taxon>Bacteria</taxon>
        <taxon>Pseudomonadati</taxon>
        <taxon>Bacteroidota</taxon>
        <taxon>Flavobacteriia</taxon>
        <taxon>Flavobacteriales</taxon>
        <taxon>Flavobacteriaceae</taxon>
        <taxon>Snuella</taxon>
    </lineage>
</organism>
<keyword evidence="2" id="KW-1185">Reference proteome</keyword>
<dbReference type="AlphaFoldDB" id="A0A8J7J4Q0"/>
<name>A0A8J7J4Q0_9FLAO</name>
<dbReference type="Proteomes" id="UP000610931">
    <property type="component" value="Unassembled WGS sequence"/>
</dbReference>
<evidence type="ECO:0000313" key="2">
    <source>
        <dbReference type="Proteomes" id="UP000610931"/>
    </source>
</evidence>
<evidence type="ECO:0000313" key="1">
    <source>
        <dbReference type="EMBL" id="MBJ6369862.1"/>
    </source>
</evidence>
<accession>A0A8J7J4Q0</accession>
<dbReference type="EMBL" id="JAELVQ010000048">
    <property type="protein sequence ID" value="MBJ6369862.1"/>
    <property type="molecule type" value="Genomic_DNA"/>
</dbReference>